<gene>
    <name evidence="2" type="ORF">CSUB01_06335</name>
</gene>
<dbReference type="Proteomes" id="UP000027238">
    <property type="component" value="Unassembled WGS sequence"/>
</dbReference>
<comment type="caution">
    <text evidence="2">The sequence shown here is derived from an EMBL/GenBank/DDBJ whole genome shotgun (WGS) entry which is preliminary data.</text>
</comment>
<evidence type="ECO:0000313" key="3">
    <source>
        <dbReference type="Proteomes" id="UP000027238"/>
    </source>
</evidence>
<evidence type="ECO:0000256" key="1">
    <source>
        <dbReference type="SAM" id="SignalP"/>
    </source>
</evidence>
<dbReference type="HOGENOM" id="CLU_2359602_0_0_1"/>
<evidence type="ECO:0000313" key="2">
    <source>
        <dbReference type="EMBL" id="KDN62091.1"/>
    </source>
</evidence>
<proteinExistence type="predicted"/>
<keyword evidence="3" id="KW-1185">Reference proteome</keyword>
<organism evidence="2 3">
    <name type="scientific">Colletotrichum sublineola</name>
    <name type="common">Sorghum anthracnose fungus</name>
    <dbReference type="NCBI Taxonomy" id="1173701"/>
    <lineage>
        <taxon>Eukaryota</taxon>
        <taxon>Fungi</taxon>
        <taxon>Dikarya</taxon>
        <taxon>Ascomycota</taxon>
        <taxon>Pezizomycotina</taxon>
        <taxon>Sordariomycetes</taxon>
        <taxon>Hypocreomycetidae</taxon>
        <taxon>Glomerellales</taxon>
        <taxon>Glomerellaceae</taxon>
        <taxon>Colletotrichum</taxon>
        <taxon>Colletotrichum graminicola species complex</taxon>
    </lineage>
</organism>
<dbReference type="OrthoDB" id="3685937at2759"/>
<keyword evidence="1" id="KW-0732">Signal</keyword>
<feature type="chain" id="PRO_5001634608" description="CVNH domain-containing protein" evidence="1">
    <location>
        <begin position="22"/>
        <end position="96"/>
    </location>
</feature>
<dbReference type="AlphaFoldDB" id="A0A066X8N0"/>
<dbReference type="PROSITE" id="PS51257">
    <property type="entry name" value="PROKAR_LIPOPROTEIN"/>
    <property type="match status" value="1"/>
</dbReference>
<sequence length="96" mass="9960">MKTTFSSVLAAAAVLASTACAFSITNCVTGQYKNFGEGGNKKCQNFNAGNSLTYDSNKGLTLTAFQGTDCQGASFKTTVQNSCQGAPWTVLSVIAE</sequence>
<dbReference type="eggNOG" id="ENOG502T5H1">
    <property type="taxonomic scope" value="Eukaryota"/>
</dbReference>
<feature type="signal peptide" evidence="1">
    <location>
        <begin position="1"/>
        <end position="21"/>
    </location>
</feature>
<dbReference type="OMA" id="CQNFNAG"/>
<accession>A0A066X8N0</accession>
<reference evidence="3" key="1">
    <citation type="journal article" date="2014" name="Genome Announc.">
        <title>Draft genome sequence of Colletotrichum sublineola, a destructive pathogen of cultivated sorghum.</title>
        <authorList>
            <person name="Baroncelli R."/>
            <person name="Sanz-Martin J.M."/>
            <person name="Rech G.E."/>
            <person name="Sukno S.A."/>
            <person name="Thon M.R."/>
        </authorList>
    </citation>
    <scope>NUCLEOTIDE SEQUENCE [LARGE SCALE GENOMIC DNA]</scope>
    <source>
        <strain evidence="3">TX430BB</strain>
    </source>
</reference>
<name>A0A066X8N0_COLSU</name>
<evidence type="ECO:0008006" key="4">
    <source>
        <dbReference type="Google" id="ProtNLM"/>
    </source>
</evidence>
<dbReference type="EMBL" id="JMSE01001358">
    <property type="protein sequence ID" value="KDN62091.1"/>
    <property type="molecule type" value="Genomic_DNA"/>
</dbReference>
<protein>
    <recommendedName>
        <fullName evidence="4">CVNH domain-containing protein</fullName>
    </recommendedName>
</protein>